<dbReference type="RefSeq" id="WP_219288902.1">
    <property type="nucleotide sequence ID" value="NZ_RPHB01000004.1"/>
</dbReference>
<evidence type="ECO:0000256" key="2">
    <source>
        <dbReference type="ARBA" id="ARBA00023125"/>
    </source>
</evidence>
<reference evidence="5 6" key="1">
    <citation type="journal article" date="2020" name="Syst. Appl. Microbiol.">
        <title>Arthrospiribacter ruber gen. nov., sp. nov., a novel bacterium isolated from Arthrospira cultures.</title>
        <authorList>
            <person name="Waleron M."/>
            <person name="Misztak A."/>
            <person name="Waleron M.M."/>
            <person name="Furmaniak M."/>
            <person name="Mrozik A."/>
            <person name="Waleron K."/>
        </authorList>
    </citation>
    <scope>NUCLEOTIDE SEQUENCE [LARGE SCALE GENOMIC DNA]</scope>
    <source>
        <strain evidence="5 6">DPMB0001</strain>
    </source>
</reference>
<dbReference type="AlphaFoldDB" id="A0A951MCN9"/>
<proteinExistence type="predicted"/>
<keyword evidence="2" id="KW-0238">DNA-binding</keyword>
<evidence type="ECO:0000256" key="3">
    <source>
        <dbReference type="ARBA" id="ARBA00023163"/>
    </source>
</evidence>
<feature type="domain" description="HTH lacI-type" evidence="4">
    <location>
        <begin position="5"/>
        <end position="59"/>
    </location>
</feature>
<dbReference type="Proteomes" id="UP000727490">
    <property type="component" value="Unassembled WGS sequence"/>
</dbReference>
<sequence>MEKEITIYDIAKDLGVSPATVSRALNNHPAVNEKTKKKIYNAAMEMGYQSNVFASNLRSKRTNNIGVIVPRLNSSFQSSVLAGMEKVANEAGFNLIISQSLESKDKEIANTHSMFNSRVDGLLVSLASNTESLEHFAPFIKKKIPVIFYDRVGNFEEMFGVTIDNMKAAHQATSHLIEQGCQRIVHVLGNIKVNVYHERLKGYKYALLDHSIPFDENLIIYSDLNEEAGYDIVQKIKSIEPRIDGLFVSNDACAASCLKQLKLEGYRIPEDIAVVGFNNDVISRLVEPNITTINYPGYEMGELAMRNLINHLDVNTENLLKNTNRITLRSELIIRESSKRK</sequence>
<dbReference type="InterPro" id="IPR000843">
    <property type="entry name" value="HTH_LacI"/>
</dbReference>
<name>A0A951MCN9_9BACT</name>
<evidence type="ECO:0000313" key="6">
    <source>
        <dbReference type="Proteomes" id="UP000727490"/>
    </source>
</evidence>
<accession>A0A951MCN9</accession>
<dbReference type="SMART" id="SM00354">
    <property type="entry name" value="HTH_LACI"/>
    <property type="match status" value="1"/>
</dbReference>
<protein>
    <submittedName>
        <fullName evidence="5">LacI family transcriptional regulator</fullName>
    </submittedName>
</protein>
<evidence type="ECO:0000256" key="1">
    <source>
        <dbReference type="ARBA" id="ARBA00023015"/>
    </source>
</evidence>
<dbReference type="PANTHER" id="PTHR30146:SF109">
    <property type="entry name" value="HTH-TYPE TRANSCRIPTIONAL REGULATOR GALS"/>
    <property type="match status" value="1"/>
</dbReference>
<dbReference type="Pfam" id="PF00356">
    <property type="entry name" value="LacI"/>
    <property type="match status" value="1"/>
</dbReference>
<organism evidence="5 6">
    <name type="scientific">Arthrospiribacter ruber</name>
    <dbReference type="NCBI Taxonomy" id="2487934"/>
    <lineage>
        <taxon>Bacteria</taxon>
        <taxon>Pseudomonadati</taxon>
        <taxon>Bacteroidota</taxon>
        <taxon>Cytophagia</taxon>
        <taxon>Cytophagales</taxon>
        <taxon>Cyclobacteriaceae</taxon>
        <taxon>Arthrospiribacter</taxon>
    </lineage>
</organism>
<dbReference type="CDD" id="cd06267">
    <property type="entry name" value="PBP1_LacI_sugar_binding-like"/>
    <property type="match status" value="1"/>
</dbReference>
<keyword evidence="1" id="KW-0805">Transcription regulation</keyword>
<dbReference type="CDD" id="cd01392">
    <property type="entry name" value="HTH_LacI"/>
    <property type="match status" value="1"/>
</dbReference>
<comment type="caution">
    <text evidence="5">The sequence shown here is derived from an EMBL/GenBank/DDBJ whole genome shotgun (WGS) entry which is preliminary data.</text>
</comment>
<dbReference type="GO" id="GO:0003700">
    <property type="term" value="F:DNA-binding transcription factor activity"/>
    <property type="evidence" value="ECO:0007669"/>
    <property type="project" value="TreeGrafter"/>
</dbReference>
<dbReference type="EMBL" id="RPHB01000004">
    <property type="protein sequence ID" value="MBW3468114.1"/>
    <property type="molecule type" value="Genomic_DNA"/>
</dbReference>
<keyword evidence="3" id="KW-0804">Transcription</keyword>
<dbReference type="GO" id="GO:0000976">
    <property type="term" value="F:transcription cis-regulatory region binding"/>
    <property type="evidence" value="ECO:0007669"/>
    <property type="project" value="TreeGrafter"/>
</dbReference>
<dbReference type="PROSITE" id="PS50932">
    <property type="entry name" value="HTH_LACI_2"/>
    <property type="match status" value="1"/>
</dbReference>
<keyword evidence="6" id="KW-1185">Reference proteome</keyword>
<dbReference type="InterPro" id="IPR046335">
    <property type="entry name" value="LacI/GalR-like_sensor"/>
</dbReference>
<evidence type="ECO:0000313" key="5">
    <source>
        <dbReference type="EMBL" id="MBW3468114.1"/>
    </source>
</evidence>
<evidence type="ECO:0000259" key="4">
    <source>
        <dbReference type="PROSITE" id="PS50932"/>
    </source>
</evidence>
<dbReference type="Pfam" id="PF13377">
    <property type="entry name" value="Peripla_BP_3"/>
    <property type="match status" value="1"/>
</dbReference>
<dbReference type="PANTHER" id="PTHR30146">
    <property type="entry name" value="LACI-RELATED TRANSCRIPTIONAL REPRESSOR"/>
    <property type="match status" value="1"/>
</dbReference>
<gene>
    <name evidence="5" type="ORF">EGN73_09850</name>
</gene>